<dbReference type="PANTHER" id="PTHR30337">
    <property type="entry name" value="COMPONENT OF ATP-DEPENDENT DSDNA EXONUCLEASE"/>
    <property type="match status" value="1"/>
</dbReference>
<protein>
    <submittedName>
        <fullName evidence="3">Metallophosphoesterase</fullName>
    </submittedName>
</protein>
<evidence type="ECO:0000313" key="4">
    <source>
        <dbReference type="Proteomes" id="UP001437460"/>
    </source>
</evidence>
<dbReference type="Proteomes" id="UP001437460">
    <property type="component" value="Unassembled WGS sequence"/>
</dbReference>
<dbReference type="RefSeq" id="WP_349230470.1">
    <property type="nucleotide sequence ID" value="NZ_JBBMFJ010000047.1"/>
</dbReference>
<reference evidence="3 4" key="1">
    <citation type="submission" date="2024-03" db="EMBL/GenBank/DDBJ databases">
        <title>Human intestinal bacterial collection.</title>
        <authorList>
            <person name="Pauvert C."/>
            <person name="Hitch T.C.A."/>
            <person name="Clavel T."/>
        </authorList>
    </citation>
    <scope>NUCLEOTIDE SEQUENCE [LARGE SCALE GENOMIC DNA]</scope>
    <source>
        <strain evidence="3 4">CLA-AP-H27</strain>
    </source>
</reference>
<evidence type="ECO:0000313" key="3">
    <source>
        <dbReference type="EMBL" id="MEQ2564479.1"/>
    </source>
</evidence>
<dbReference type="InterPro" id="IPR050535">
    <property type="entry name" value="DNA_Repair-Maintenance_Comp"/>
</dbReference>
<dbReference type="InterPro" id="IPR041796">
    <property type="entry name" value="Mre11_N"/>
</dbReference>
<dbReference type="CDD" id="cd00840">
    <property type="entry name" value="MPP_Mre11_N"/>
    <property type="match status" value="1"/>
</dbReference>
<gene>
    <name evidence="3" type="ORF">WMO41_15130</name>
</gene>
<feature type="domain" description="Calcineurin-like phosphoesterase" evidence="2">
    <location>
        <begin position="1"/>
        <end position="186"/>
    </location>
</feature>
<organism evidence="3 4">
    <name type="scientific">Ventrimonas faecis</name>
    <dbReference type="NCBI Taxonomy" id="3133170"/>
    <lineage>
        <taxon>Bacteria</taxon>
        <taxon>Bacillati</taxon>
        <taxon>Bacillota</taxon>
        <taxon>Clostridia</taxon>
        <taxon>Lachnospirales</taxon>
        <taxon>Lachnospiraceae</taxon>
        <taxon>Ventrimonas</taxon>
    </lineage>
</organism>
<evidence type="ECO:0000259" key="2">
    <source>
        <dbReference type="Pfam" id="PF00149"/>
    </source>
</evidence>
<proteinExistence type="predicted"/>
<comment type="caution">
    <text evidence="3">The sequence shown here is derived from an EMBL/GenBank/DDBJ whole genome shotgun (WGS) entry which is preliminary data.</text>
</comment>
<keyword evidence="1" id="KW-0378">Hydrolase</keyword>
<dbReference type="InterPro" id="IPR029052">
    <property type="entry name" value="Metallo-depent_PP-like"/>
</dbReference>
<dbReference type="Pfam" id="PF00149">
    <property type="entry name" value="Metallophos"/>
    <property type="match status" value="1"/>
</dbReference>
<dbReference type="EMBL" id="JBBMFJ010000047">
    <property type="protein sequence ID" value="MEQ2564479.1"/>
    <property type="molecule type" value="Genomic_DNA"/>
</dbReference>
<dbReference type="InterPro" id="IPR004843">
    <property type="entry name" value="Calcineurin-like_PHP"/>
</dbReference>
<name>A0ABV1HQU6_9FIRM</name>
<keyword evidence="4" id="KW-1185">Reference proteome</keyword>
<dbReference type="SUPFAM" id="SSF56300">
    <property type="entry name" value="Metallo-dependent phosphatases"/>
    <property type="match status" value="1"/>
</dbReference>
<dbReference type="Gene3D" id="3.60.21.10">
    <property type="match status" value="1"/>
</dbReference>
<accession>A0ABV1HQU6</accession>
<sequence length="356" mass="40192">MKFIHIADVHWGMNPDSDRPWSRERAQAIRDSFAEVVRQAKLRDADCLFIAGDLFHRQPLLRDLKEVNYLFSTIPGVRVVIIAGNHDRIRSNSALMSFTWCPNVTVLMSEDLSSVYFKDLNLEVHGFSYHTAEINEARLNGIKAPDDGRIHVLLAHGGDASHLPLDKGCLARTGFSYVALGHIHKPELAPDFSYAYPGSLEPLDKTETGAHGMVVGEIQPASGQVISLEFVPVARTQYIPLVVHVTPATTNGELCDRITDAVKERGMEHIYRFRIRGMRDPDITFDLEPLERRLQIVEAVDESEPQYDFCQLFAEHPSDMIGFYIQAFQKEDPSPVEKKALYYGIDALLRTTDERS</sequence>
<evidence type="ECO:0000256" key="1">
    <source>
        <dbReference type="ARBA" id="ARBA00022801"/>
    </source>
</evidence>